<protein>
    <submittedName>
        <fullName evidence="1">Uncharacterized protein</fullName>
    </submittedName>
</protein>
<accession>A0A0S4LSK3</accession>
<evidence type="ECO:0000313" key="2">
    <source>
        <dbReference type="Proteomes" id="UP000198736"/>
    </source>
</evidence>
<name>A0A0S4LSK3_9BACT</name>
<reference evidence="2" key="1">
    <citation type="submission" date="2015-10" db="EMBL/GenBank/DDBJ databases">
        <authorList>
            <person name="Luecker S."/>
            <person name="Luecker S."/>
        </authorList>
    </citation>
    <scope>NUCLEOTIDE SEQUENCE [LARGE SCALE GENOMIC DNA]</scope>
</reference>
<proteinExistence type="predicted"/>
<keyword evidence="2" id="KW-1185">Reference proteome</keyword>
<dbReference type="STRING" id="1742973.COMA2_80074"/>
<dbReference type="EMBL" id="CZPZ01000035">
    <property type="protein sequence ID" value="CUS39600.1"/>
    <property type="molecule type" value="Genomic_DNA"/>
</dbReference>
<organism evidence="1 2">
    <name type="scientific">Candidatus Nitrospira nitrificans</name>
    <dbReference type="NCBI Taxonomy" id="1742973"/>
    <lineage>
        <taxon>Bacteria</taxon>
        <taxon>Pseudomonadati</taxon>
        <taxon>Nitrospirota</taxon>
        <taxon>Nitrospiria</taxon>
        <taxon>Nitrospirales</taxon>
        <taxon>Nitrospiraceae</taxon>
        <taxon>Nitrospira</taxon>
    </lineage>
</organism>
<evidence type="ECO:0000313" key="1">
    <source>
        <dbReference type="EMBL" id="CUS39600.1"/>
    </source>
</evidence>
<dbReference type="Proteomes" id="UP000198736">
    <property type="component" value="Unassembled WGS sequence"/>
</dbReference>
<dbReference type="AlphaFoldDB" id="A0A0S4LSK3"/>
<sequence>MNTLSHQRPTFMKDVVCAALKEITHLSEEANVPEADHAR</sequence>
<gene>
    <name evidence="1" type="ORF">COMA2_80074</name>
</gene>